<keyword evidence="7 15" id="KW-0479">Metal-binding</keyword>
<comment type="subcellular location">
    <subcellularLocation>
        <location evidence="3">Endoplasmic reticulum membrane</location>
        <topology evidence="3">Peripheral membrane protein</topology>
    </subcellularLocation>
    <subcellularLocation>
        <location evidence="2">Microsome membrane</location>
        <topology evidence="2">Peripheral membrane protein</topology>
    </subcellularLocation>
</comment>
<evidence type="ECO:0000256" key="8">
    <source>
        <dbReference type="ARBA" id="ARBA00022824"/>
    </source>
</evidence>
<name>A0ABN8HSE9_9NEOP</name>
<evidence type="ECO:0000313" key="17">
    <source>
        <dbReference type="Proteomes" id="UP000837857"/>
    </source>
</evidence>
<dbReference type="Proteomes" id="UP000837857">
    <property type="component" value="Chromosome 11"/>
</dbReference>
<comment type="cofactor">
    <cofactor evidence="1">
        <name>heme</name>
        <dbReference type="ChEBI" id="CHEBI:30413"/>
    </cofactor>
</comment>
<dbReference type="PROSITE" id="PS00086">
    <property type="entry name" value="CYTOCHROME_P450"/>
    <property type="match status" value="1"/>
</dbReference>
<evidence type="ECO:0000313" key="16">
    <source>
        <dbReference type="EMBL" id="CAH2039811.1"/>
    </source>
</evidence>
<comment type="catalytic activity">
    <reaction evidence="14">
        <text>an organic molecule + reduced [NADPH--hemoprotein reductase] + O2 = an alcohol + oxidized [NADPH--hemoprotein reductase] + H2O + H(+)</text>
        <dbReference type="Rhea" id="RHEA:17149"/>
        <dbReference type="Rhea" id="RHEA-COMP:11964"/>
        <dbReference type="Rhea" id="RHEA-COMP:11965"/>
        <dbReference type="ChEBI" id="CHEBI:15377"/>
        <dbReference type="ChEBI" id="CHEBI:15378"/>
        <dbReference type="ChEBI" id="CHEBI:15379"/>
        <dbReference type="ChEBI" id="CHEBI:30879"/>
        <dbReference type="ChEBI" id="CHEBI:57618"/>
        <dbReference type="ChEBI" id="CHEBI:58210"/>
        <dbReference type="ChEBI" id="CHEBI:142491"/>
        <dbReference type="EC" id="1.14.14.1"/>
    </reaction>
</comment>
<keyword evidence="8" id="KW-0256">Endoplasmic reticulum</keyword>
<dbReference type="PANTHER" id="PTHR24292">
    <property type="entry name" value="CYTOCHROME P450"/>
    <property type="match status" value="1"/>
</dbReference>
<keyword evidence="10 15" id="KW-0560">Oxidoreductase</keyword>
<dbReference type="EC" id="1.14.14.1" evidence="5"/>
<dbReference type="PANTHER" id="PTHR24292:SF54">
    <property type="entry name" value="CYP9F3-RELATED"/>
    <property type="match status" value="1"/>
</dbReference>
<comment type="similarity">
    <text evidence="4 15">Belongs to the cytochrome P450 family.</text>
</comment>
<evidence type="ECO:0000256" key="15">
    <source>
        <dbReference type="RuleBase" id="RU000461"/>
    </source>
</evidence>
<protein>
    <recommendedName>
        <fullName evidence="5">unspecific monooxygenase</fullName>
        <ecNumber evidence="5">1.14.14.1</ecNumber>
    </recommendedName>
</protein>
<keyword evidence="17" id="KW-1185">Reference proteome</keyword>
<evidence type="ECO:0000256" key="3">
    <source>
        <dbReference type="ARBA" id="ARBA00004406"/>
    </source>
</evidence>
<dbReference type="PRINTS" id="PR00463">
    <property type="entry name" value="EP450I"/>
</dbReference>
<evidence type="ECO:0000256" key="14">
    <source>
        <dbReference type="ARBA" id="ARBA00047827"/>
    </source>
</evidence>
<keyword evidence="6 15" id="KW-0349">Heme</keyword>
<keyword evidence="13" id="KW-0472">Membrane</keyword>
<evidence type="ECO:0000256" key="1">
    <source>
        <dbReference type="ARBA" id="ARBA00001971"/>
    </source>
</evidence>
<feature type="non-terminal residue" evidence="16">
    <location>
        <position position="127"/>
    </location>
</feature>
<keyword evidence="12 15" id="KW-0503">Monooxygenase</keyword>
<dbReference type="InterPro" id="IPR001128">
    <property type="entry name" value="Cyt_P450"/>
</dbReference>
<dbReference type="EMBL" id="OW152823">
    <property type="protein sequence ID" value="CAH2039811.1"/>
    <property type="molecule type" value="Genomic_DNA"/>
</dbReference>
<evidence type="ECO:0000256" key="7">
    <source>
        <dbReference type="ARBA" id="ARBA00022723"/>
    </source>
</evidence>
<evidence type="ECO:0000256" key="2">
    <source>
        <dbReference type="ARBA" id="ARBA00004174"/>
    </source>
</evidence>
<keyword evidence="9" id="KW-0492">Microsome</keyword>
<evidence type="ECO:0000256" key="9">
    <source>
        <dbReference type="ARBA" id="ARBA00022848"/>
    </source>
</evidence>
<evidence type="ECO:0000256" key="4">
    <source>
        <dbReference type="ARBA" id="ARBA00010617"/>
    </source>
</evidence>
<organism evidence="16 17">
    <name type="scientific">Iphiclides podalirius</name>
    <name type="common">scarce swallowtail</name>
    <dbReference type="NCBI Taxonomy" id="110791"/>
    <lineage>
        <taxon>Eukaryota</taxon>
        <taxon>Metazoa</taxon>
        <taxon>Ecdysozoa</taxon>
        <taxon>Arthropoda</taxon>
        <taxon>Hexapoda</taxon>
        <taxon>Insecta</taxon>
        <taxon>Pterygota</taxon>
        <taxon>Neoptera</taxon>
        <taxon>Endopterygota</taxon>
        <taxon>Lepidoptera</taxon>
        <taxon>Glossata</taxon>
        <taxon>Ditrysia</taxon>
        <taxon>Papilionoidea</taxon>
        <taxon>Papilionidae</taxon>
        <taxon>Papilioninae</taxon>
        <taxon>Iphiclides</taxon>
    </lineage>
</organism>
<evidence type="ECO:0000256" key="6">
    <source>
        <dbReference type="ARBA" id="ARBA00022617"/>
    </source>
</evidence>
<gene>
    <name evidence="16" type="ORF">IPOD504_LOCUS2007</name>
</gene>
<keyword evidence="11 15" id="KW-0408">Iron</keyword>
<dbReference type="Gene3D" id="1.10.630.10">
    <property type="entry name" value="Cytochrome P450"/>
    <property type="match status" value="1"/>
</dbReference>
<reference evidence="16" key="1">
    <citation type="submission" date="2022-03" db="EMBL/GenBank/DDBJ databases">
        <authorList>
            <person name="Martin H S."/>
        </authorList>
    </citation>
    <scope>NUCLEOTIDE SEQUENCE</scope>
</reference>
<evidence type="ECO:0000256" key="13">
    <source>
        <dbReference type="ARBA" id="ARBA00023136"/>
    </source>
</evidence>
<evidence type="ECO:0000256" key="10">
    <source>
        <dbReference type="ARBA" id="ARBA00023002"/>
    </source>
</evidence>
<evidence type="ECO:0000256" key="11">
    <source>
        <dbReference type="ARBA" id="ARBA00023004"/>
    </source>
</evidence>
<dbReference type="InterPro" id="IPR050476">
    <property type="entry name" value="Insect_CytP450_Detox"/>
</dbReference>
<dbReference type="InterPro" id="IPR002401">
    <property type="entry name" value="Cyt_P450_E_grp-I"/>
</dbReference>
<evidence type="ECO:0000256" key="12">
    <source>
        <dbReference type="ARBA" id="ARBA00023033"/>
    </source>
</evidence>
<sequence length="127" mass="14140">MCTSPEYTFPELGLTINEGVKVMIPIQAIHNDKKYFKNPEKFFPERFNNGTKDFKKVFLPFGDGPRACVGARLGQMQSMAGIAAVLQKFHVEPAECTVRNPTPDPTAIVSESFIGGLPLKIIKRVRN</sequence>
<dbReference type="InterPro" id="IPR036396">
    <property type="entry name" value="Cyt_P450_sf"/>
</dbReference>
<dbReference type="InterPro" id="IPR017972">
    <property type="entry name" value="Cyt_P450_CS"/>
</dbReference>
<accession>A0ABN8HSE9</accession>
<evidence type="ECO:0000256" key="5">
    <source>
        <dbReference type="ARBA" id="ARBA00012109"/>
    </source>
</evidence>
<proteinExistence type="inferred from homology"/>
<dbReference type="SUPFAM" id="SSF48264">
    <property type="entry name" value="Cytochrome P450"/>
    <property type="match status" value="1"/>
</dbReference>
<dbReference type="Pfam" id="PF00067">
    <property type="entry name" value="p450"/>
    <property type="match status" value="1"/>
</dbReference>